<dbReference type="AlphaFoldDB" id="A0A0A9HPX1"/>
<evidence type="ECO:0000313" key="1">
    <source>
        <dbReference type="EMBL" id="JAE36941.1"/>
    </source>
</evidence>
<protein>
    <submittedName>
        <fullName evidence="1">Uncharacterized protein</fullName>
    </submittedName>
</protein>
<accession>A0A0A9HPX1</accession>
<proteinExistence type="predicted"/>
<reference evidence="1" key="2">
    <citation type="journal article" date="2015" name="Data Brief">
        <title>Shoot transcriptome of the giant reed, Arundo donax.</title>
        <authorList>
            <person name="Barrero R.A."/>
            <person name="Guerrero F.D."/>
            <person name="Moolhuijzen P."/>
            <person name="Goolsby J.A."/>
            <person name="Tidwell J."/>
            <person name="Bellgard S.E."/>
            <person name="Bellgard M.I."/>
        </authorList>
    </citation>
    <scope>NUCLEOTIDE SEQUENCE</scope>
    <source>
        <tissue evidence="1">Shoot tissue taken approximately 20 cm above the soil surface</tissue>
    </source>
</reference>
<name>A0A0A9HPX1_ARUDO</name>
<sequence length="18" mass="1736">MSSDGLILPSTVGMLAGS</sequence>
<organism evidence="1">
    <name type="scientific">Arundo donax</name>
    <name type="common">Giant reed</name>
    <name type="synonym">Donax arundinaceus</name>
    <dbReference type="NCBI Taxonomy" id="35708"/>
    <lineage>
        <taxon>Eukaryota</taxon>
        <taxon>Viridiplantae</taxon>
        <taxon>Streptophyta</taxon>
        <taxon>Embryophyta</taxon>
        <taxon>Tracheophyta</taxon>
        <taxon>Spermatophyta</taxon>
        <taxon>Magnoliopsida</taxon>
        <taxon>Liliopsida</taxon>
        <taxon>Poales</taxon>
        <taxon>Poaceae</taxon>
        <taxon>PACMAD clade</taxon>
        <taxon>Arundinoideae</taxon>
        <taxon>Arundineae</taxon>
        <taxon>Arundo</taxon>
    </lineage>
</organism>
<dbReference type="EMBL" id="GBRH01160955">
    <property type="protein sequence ID" value="JAE36941.1"/>
    <property type="molecule type" value="Transcribed_RNA"/>
</dbReference>
<reference evidence="1" key="1">
    <citation type="submission" date="2014-09" db="EMBL/GenBank/DDBJ databases">
        <authorList>
            <person name="Magalhaes I.L.F."/>
            <person name="Oliveira U."/>
            <person name="Santos F.R."/>
            <person name="Vidigal T.H.D.A."/>
            <person name="Brescovit A.D."/>
            <person name="Santos A.J."/>
        </authorList>
    </citation>
    <scope>NUCLEOTIDE SEQUENCE</scope>
    <source>
        <tissue evidence="1">Shoot tissue taken approximately 20 cm above the soil surface</tissue>
    </source>
</reference>